<dbReference type="Pfam" id="PF00651">
    <property type="entry name" value="BTB"/>
    <property type="match status" value="1"/>
</dbReference>
<feature type="domain" description="BTB" evidence="1">
    <location>
        <begin position="87"/>
        <end position="158"/>
    </location>
</feature>
<reference evidence="2 3" key="1">
    <citation type="submission" date="2016-08" db="EMBL/GenBank/DDBJ databases">
        <title>A Parts List for Fungal Cellulosomes Revealed by Comparative Genomics.</title>
        <authorList>
            <consortium name="DOE Joint Genome Institute"/>
            <person name="Haitjema C.H."/>
            <person name="Gilmore S.P."/>
            <person name="Henske J.K."/>
            <person name="Solomon K.V."/>
            <person name="De Groot R."/>
            <person name="Kuo A."/>
            <person name="Mondo S.J."/>
            <person name="Salamov A.A."/>
            <person name="Labutti K."/>
            <person name="Zhao Z."/>
            <person name="Chiniquy J."/>
            <person name="Barry K."/>
            <person name="Brewer H.M."/>
            <person name="Purvine S.O."/>
            <person name="Wright A.T."/>
            <person name="Boxma B."/>
            <person name="Van Alen T."/>
            <person name="Hackstein J.H."/>
            <person name="Baker S.E."/>
            <person name="Grigoriev I.V."/>
            <person name="O'Malley M.A."/>
        </authorList>
    </citation>
    <scope>NUCLEOTIDE SEQUENCE [LARGE SCALE GENOMIC DNA]</scope>
    <source>
        <strain evidence="2 3">G1</strain>
    </source>
</reference>
<dbReference type="InterPro" id="IPR011333">
    <property type="entry name" value="SKP1/BTB/POZ_sf"/>
</dbReference>
<dbReference type="InterPro" id="IPR000210">
    <property type="entry name" value="BTB/POZ_dom"/>
</dbReference>
<accession>A0A1Y2FE79</accession>
<evidence type="ECO:0000313" key="3">
    <source>
        <dbReference type="Proteomes" id="UP000193920"/>
    </source>
</evidence>
<dbReference type="EMBL" id="MCOG01000009">
    <property type="protein sequence ID" value="ORY82213.1"/>
    <property type="molecule type" value="Genomic_DNA"/>
</dbReference>
<name>A0A1Y2FE79_9FUNG</name>
<keyword evidence="3" id="KW-1185">Reference proteome</keyword>
<dbReference type="Gene3D" id="3.30.710.10">
    <property type="entry name" value="Potassium Channel Kv1.1, Chain A"/>
    <property type="match status" value="1"/>
</dbReference>
<protein>
    <recommendedName>
        <fullName evidence="1">BTB domain-containing protein</fullName>
    </recommendedName>
</protein>
<evidence type="ECO:0000313" key="2">
    <source>
        <dbReference type="EMBL" id="ORY82213.1"/>
    </source>
</evidence>
<dbReference type="Proteomes" id="UP000193920">
    <property type="component" value="Unassembled WGS sequence"/>
</dbReference>
<proteinExistence type="predicted"/>
<sequence>MINILTLTESFSQLPSPPISPNNHHNIFKSKNVECSDKQPIENSTMNKFMDVINNGIQINDEMTPYPYIIKKLHSLGNHFINKKTADAIQLRVYEIGKENYKDFWVHPLYLSLQSYQFFKLFEEIKNDKEEDTIIEIEIPSLNTFPVILYWIYTGNLNKLLEIAKLDEFLCEGIIKNIQTLDIIQMEFE</sequence>
<dbReference type="SUPFAM" id="SSF54695">
    <property type="entry name" value="POZ domain"/>
    <property type="match status" value="1"/>
</dbReference>
<dbReference type="AlphaFoldDB" id="A0A1Y2FE79"/>
<comment type="caution">
    <text evidence="2">The sequence shown here is derived from an EMBL/GenBank/DDBJ whole genome shotgun (WGS) entry which is preliminary data.</text>
</comment>
<organism evidence="2 3">
    <name type="scientific">Neocallimastix californiae</name>
    <dbReference type="NCBI Taxonomy" id="1754190"/>
    <lineage>
        <taxon>Eukaryota</taxon>
        <taxon>Fungi</taxon>
        <taxon>Fungi incertae sedis</taxon>
        <taxon>Chytridiomycota</taxon>
        <taxon>Chytridiomycota incertae sedis</taxon>
        <taxon>Neocallimastigomycetes</taxon>
        <taxon>Neocallimastigales</taxon>
        <taxon>Neocallimastigaceae</taxon>
        <taxon>Neocallimastix</taxon>
    </lineage>
</organism>
<dbReference type="PROSITE" id="PS50097">
    <property type="entry name" value="BTB"/>
    <property type="match status" value="1"/>
</dbReference>
<gene>
    <name evidence="2" type="ORF">LY90DRAFT_647805</name>
</gene>
<evidence type="ECO:0000259" key="1">
    <source>
        <dbReference type="PROSITE" id="PS50097"/>
    </source>
</evidence>